<feature type="compositionally biased region" description="Acidic residues" evidence="1">
    <location>
        <begin position="95"/>
        <end position="120"/>
    </location>
</feature>
<feature type="compositionally biased region" description="Acidic residues" evidence="1">
    <location>
        <begin position="48"/>
        <end position="58"/>
    </location>
</feature>
<feature type="compositionally biased region" description="Polar residues" evidence="1">
    <location>
        <begin position="59"/>
        <end position="80"/>
    </location>
</feature>
<dbReference type="Proteomes" id="UP000286288">
    <property type="component" value="Unassembled WGS sequence"/>
</dbReference>
<accession>A0A415EVD0</accession>
<feature type="region of interest" description="Disordered" evidence="1">
    <location>
        <begin position="22"/>
        <end position="120"/>
    </location>
</feature>
<proteinExistence type="predicted"/>
<protein>
    <submittedName>
        <fullName evidence="2">Uncharacterized protein</fullName>
    </submittedName>
</protein>
<evidence type="ECO:0000313" key="2">
    <source>
        <dbReference type="EMBL" id="RHK07257.1"/>
    </source>
</evidence>
<evidence type="ECO:0000256" key="1">
    <source>
        <dbReference type="SAM" id="MobiDB-lite"/>
    </source>
</evidence>
<gene>
    <name evidence="2" type="ORF">DW084_05185</name>
</gene>
<sequence length="1345" mass="145737">MCLSALLHPLLTTSTLQAYEGETEVLSEQVDPQATGTPDSENWLPSSETDDTASDDQSEQVLQPETQESNSNNDKSSQEAPENETDEFSQRPSEPENDDLETVESTDSWEEPEDSEEPELFSENEAVLHITIENQQHLRAVLLGETYTLGSGSSQNYSSIDDETHLVLTFLQSLQLTEPISGIARKAITFAGGNEGVTISQAAAQNNTENTMVFLGAQRLEFENLTFSNITSAGGLVQTQGSVNLLFTNVNFVSSNATGRFSSNNQATITFTGNNRLTTSTTAIPVFFSANRIMVNDHFHATIAGSGSNPFFEANQIVFAEEADFRLEKNNNANNGAVVRLTGSAPVMTLGQDSHVYVRQTGMFVTVTNTTQDSIVHLENGAHFDGGLGQGFSGNTTSTIGELHLASRSKLTFSEFGSVSAFPAINIGRVFKTEAASSEAQAVTLEGNRSGGTTGAFVHLRSANSIAELGSYTKTTIQQQGPMFTGVATSTITIGDHAVIDNTHSFGFNGSVNVNAIDIGNHVSLNIQEPTNATTGSAYNTFFARSRFTVGEHSSISVPRRRTVSTLTTNAVIRLNLAGGRIVFGKHSTLEANHRGALLHAQQAEVVFEENSRVEAALSRGVTNGTAVRNFTLKQGAEMVLSEHTANQQAVARFNVQSSFLMERGAKLTSTRSSTGTQGMVQFSSANARFVTEEEAQIHLTQRGPLVIGNTSSDAFIGARSEVTLNTTSGFTGNTTMRRLDVGPGAKINVTEPSTSALNLQYFTFTTEILIREEAEVTVTRTSNVNGPAFRLTGSSSRFTTLEGSKLTVSQLGMALRGVTTTDVSLGKRSINTIQTGWGFTANYTIRSFVLEDQGTYRYTQPTSGSTAPAVGTNYASIRVAQRFVLGEEADFQATRARTTADSRFILLNSANSTVFLGKNSTFDISQSGGVFQVQATSTLTLDEGAKLNVLTERGLNTATGGAGGFNLTNAFGTINVGKNAEFIVRDGYQNQRTTAEFTNRPLVNVGRTFNVGEDATVLIETTINKSLSSAVLFFRQANAQLNLSNVKSFELAHPSAVSGGSNGNLQRLIRSQTNFLANGLRINVMHQKLTLWQGANQTAASSPAEEFINLSGVFRINRNNGTNANGLPAGFWSGAMNAVSQAFLMTAESVTGSVTSTGNNTPIETAIARNNFSRLRFSEPEGLMARIDPLSDQSTEITGFMYEDAQARITYQNTEGETVIITNETVSESGERMIQWGDYRDENQFYRYFTIKLAENERLETGSKLNVFLTKPDHDFYIDIDVEVTVIQGVEYQAFNITLDRQTINQLGTEEELHKLIVEESEASARDVLAMQICLKRFVWRKPI</sequence>
<dbReference type="EMBL" id="QRMZ01000005">
    <property type="protein sequence ID" value="RHK07257.1"/>
    <property type="molecule type" value="Genomic_DNA"/>
</dbReference>
<evidence type="ECO:0000313" key="3">
    <source>
        <dbReference type="Proteomes" id="UP000286288"/>
    </source>
</evidence>
<comment type="caution">
    <text evidence="2">The sequence shown here is derived from an EMBL/GenBank/DDBJ whole genome shotgun (WGS) entry which is preliminary data.</text>
</comment>
<organism evidence="2 3">
    <name type="scientific">Enterococcus casseliflavus</name>
    <name type="common">Enterococcus flavescens</name>
    <dbReference type="NCBI Taxonomy" id="37734"/>
    <lineage>
        <taxon>Bacteria</taxon>
        <taxon>Bacillati</taxon>
        <taxon>Bacillota</taxon>
        <taxon>Bacilli</taxon>
        <taxon>Lactobacillales</taxon>
        <taxon>Enterococcaceae</taxon>
        <taxon>Enterococcus</taxon>
    </lineage>
</organism>
<feature type="compositionally biased region" description="Polar residues" evidence="1">
    <location>
        <begin position="30"/>
        <end position="47"/>
    </location>
</feature>
<name>A0A415EVD0_ENTCA</name>
<reference evidence="2 3" key="1">
    <citation type="submission" date="2018-08" db="EMBL/GenBank/DDBJ databases">
        <title>A genome reference for cultivated species of the human gut microbiota.</title>
        <authorList>
            <person name="Zou Y."/>
            <person name="Xue W."/>
            <person name="Luo G."/>
        </authorList>
    </citation>
    <scope>NUCLEOTIDE SEQUENCE [LARGE SCALE GENOMIC DNA]</scope>
    <source>
        <strain evidence="2 3">AF48-16</strain>
    </source>
</reference>